<dbReference type="GO" id="GO:1990116">
    <property type="term" value="P:ribosome-associated ubiquitin-dependent protein catabolic process"/>
    <property type="evidence" value="ECO:0007669"/>
    <property type="project" value="UniProtKB-UniRule"/>
</dbReference>
<dbReference type="GO" id="GO:1990112">
    <property type="term" value="C:RQC complex"/>
    <property type="evidence" value="ECO:0007669"/>
    <property type="project" value="UniProtKB-UniRule"/>
</dbReference>
<dbReference type="GO" id="GO:0043023">
    <property type="term" value="F:ribosomal large subunit binding"/>
    <property type="evidence" value="ECO:0007669"/>
    <property type="project" value="TreeGrafter"/>
</dbReference>
<dbReference type="Proteomes" id="UP000242770">
    <property type="component" value="Unassembled WGS sequence"/>
</dbReference>
<feature type="non-terminal residue" evidence="4">
    <location>
        <position position="399"/>
    </location>
</feature>
<comment type="catalytic activity">
    <reaction evidence="1">
        <text>S-ubiquitinyl-[E2 ubiquitin-conjugating enzyme]-L-cysteine + [acceptor protein]-L-lysine = [E2 ubiquitin-conjugating enzyme]-L-cysteine + N(6)-ubiquitinyl-[acceptor protein]-L-lysine.</text>
        <dbReference type="EC" id="2.3.2.27"/>
    </reaction>
</comment>
<keyword evidence="1" id="KW-0808">Transferase</keyword>
<feature type="compositionally biased region" description="Basic and acidic residues" evidence="2">
    <location>
        <begin position="59"/>
        <end position="70"/>
    </location>
</feature>
<dbReference type="STRING" id="49012.A0A0F7S0X0"/>
<dbReference type="GO" id="GO:0008270">
    <property type="term" value="F:zinc ion binding"/>
    <property type="evidence" value="ECO:0007669"/>
    <property type="project" value="UniProtKB-KW"/>
</dbReference>
<evidence type="ECO:0000313" key="5">
    <source>
        <dbReference type="Proteomes" id="UP000242770"/>
    </source>
</evidence>
<reference evidence="5" key="1">
    <citation type="submission" date="2014-06" db="EMBL/GenBank/DDBJ databases">
        <authorList>
            <person name="Berkman P.J."/>
        </authorList>
    </citation>
    <scope>NUCLEOTIDE SEQUENCE [LARGE SCALE GENOMIC DNA]</scope>
</reference>
<dbReference type="Pfam" id="PF22958">
    <property type="entry name" value="Ltn1_1st"/>
    <property type="match status" value="1"/>
</dbReference>
<feature type="compositionally biased region" description="Basic and acidic residues" evidence="2">
    <location>
        <begin position="28"/>
        <end position="51"/>
    </location>
</feature>
<dbReference type="GO" id="GO:0061630">
    <property type="term" value="F:ubiquitin protein ligase activity"/>
    <property type="evidence" value="ECO:0007669"/>
    <property type="project" value="UniProtKB-UniRule"/>
</dbReference>
<organism evidence="4 5">
    <name type="scientific">Sporisorium scitamineum</name>
    <dbReference type="NCBI Taxonomy" id="49012"/>
    <lineage>
        <taxon>Eukaryota</taxon>
        <taxon>Fungi</taxon>
        <taxon>Dikarya</taxon>
        <taxon>Basidiomycota</taxon>
        <taxon>Ustilaginomycotina</taxon>
        <taxon>Ustilaginomycetes</taxon>
        <taxon>Ustilaginales</taxon>
        <taxon>Ustilaginaceae</taxon>
        <taxon>Sporisorium</taxon>
    </lineage>
</organism>
<feature type="region of interest" description="Disordered" evidence="2">
    <location>
        <begin position="315"/>
        <end position="348"/>
    </location>
</feature>
<keyword evidence="1" id="KW-0479">Metal-binding</keyword>
<sequence length="399" mass="43064">MGKGAPKGKSSASSATRKKQANKAARKVAYERDEDGNLLHPDLVEALEKAKQRGPQRGQKKDKSKKDGKGGKKGKAEKKKQYIPPPKPPQPLPDPLDSMGLASLLPADLVVLLRKASKKDVITRCRALEGLLAWVEDALGRSSASSASSELNAEASNLSAKEKRDALVMMLPSWVHLFPRLALSPTRRLRLLTLQIQTLLLEKPSTSLEEASSTRAELLESPQYIEPILGPWAILCHDTDRTIERLGRSAWIDSCTWKGDSGANTSTENDSATALNLNEHCTLLASHLRTILLSPSPSYALSMTSAHAVASADPTMSRTSSGYATPSLQAGGVKRDAKNRDESNVEEDTAALDKRLVAGALAVLNSTIRQQPTPDVLESLQDVLASRLVWASLSPHNLA</sequence>
<dbReference type="UniPathway" id="UPA00143"/>
<dbReference type="PANTHER" id="PTHR12389">
    <property type="entry name" value="ZINC FINGER PROTEIN 294"/>
    <property type="match status" value="1"/>
</dbReference>
<feature type="domain" description="E3 ubiquitin-protein ligase listerin N-terminal" evidence="3">
    <location>
        <begin position="107"/>
        <end position="250"/>
    </location>
</feature>
<evidence type="ECO:0000256" key="2">
    <source>
        <dbReference type="SAM" id="MobiDB-lite"/>
    </source>
</evidence>
<comment type="subunit">
    <text evidence="1">Component of the ribosome quality control complex (RQC).</text>
</comment>
<protein>
    <recommendedName>
        <fullName evidence="1">E3 ubiquitin-protein ligase listerin</fullName>
        <ecNumber evidence="1">2.3.2.27</ecNumber>
    </recommendedName>
    <alternativeName>
        <fullName evidence="1">RING-type E3 ubiquitin transferase listerin</fullName>
    </alternativeName>
</protein>
<feature type="compositionally biased region" description="Basic and acidic residues" evidence="2">
    <location>
        <begin position="333"/>
        <end position="343"/>
    </location>
</feature>
<keyword evidence="1" id="KW-0863">Zinc-finger</keyword>
<keyword evidence="1" id="KW-0862">Zinc</keyword>
<dbReference type="EC" id="2.3.2.27" evidence="1"/>
<dbReference type="EMBL" id="CCFA01002835">
    <property type="protein sequence ID" value="CDS00622.1"/>
    <property type="molecule type" value="Genomic_DNA"/>
</dbReference>
<comment type="function">
    <text evidence="1">E3 ubiquitin-protein ligase. Component of the ribosome quality control complex (RQC), a ribosome-associated complex that mediates ubiquitination and extraction of incompletely synthesized nascent chains for proteasomal degradation.</text>
</comment>
<dbReference type="InterPro" id="IPR039795">
    <property type="entry name" value="LTN1/Rkr1"/>
</dbReference>
<dbReference type="GO" id="GO:0005829">
    <property type="term" value="C:cytosol"/>
    <property type="evidence" value="ECO:0007669"/>
    <property type="project" value="UniProtKB-UniRule"/>
</dbReference>
<gene>
    <name evidence="4" type="primary">SSCI47380.1</name>
</gene>
<feature type="compositionally biased region" description="Polar residues" evidence="2">
    <location>
        <begin position="315"/>
        <end position="328"/>
    </location>
</feature>
<dbReference type="GO" id="GO:0016567">
    <property type="term" value="P:protein ubiquitination"/>
    <property type="evidence" value="ECO:0007669"/>
    <property type="project" value="UniProtKB-UniPathway"/>
</dbReference>
<accession>A0A0F7S0X0</accession>
<feature type="region of interest" description="Disordered" evidence="2">
    <location>
        <begin position="1"/>
        <end position="99"/>
    </location>
</feature>
<dbReference type="PANTHER" id="PTHR12389:SF0">
    <property type="entry name" value="E3 UBIQUITIN-PROTEIN LIGASE LISTERIN"/>
    <property type="match status" value="1"/>
</dbReference>
<keyword evidence="1" id="KW-0833">Ubl conjugation pathway</keyword>
<feature type="compositionally biased region" description="Basic residues" evidence="2">
    <location>
        <begin position="16"/>
        <end position="26"/>
    </location>
</feature>
<evidence type="ECO:0000313" key="4">
    <source>
        <dbReference type="EMBL" id="CDS00622.1"/>
    </source>
</evidence>
<dbReference type="GO" id="GO:0072344">
    <property type="term" value="P:rescue of stalled ribosome"/>
    <property type="evidence" value="ECO:0007669"/>
    <property type="project" value="UniProtKB-UniRule"/>
</dbReference>
<proteinExistence type="inferred from homology"/>
<comment type="similarity">
    <text evidence="1">Belongs to the LTN1 family.</text>
</comment>
<name>A0A0F7S0X0_9BASI</name>
<evidence type="ECO:0000256" key="1">
    <source>
        <dbReference type="RuleBase" id="RU367090"/>
    </source>
</evidence>
<keyword evidence="5" id="KW-1185">Reference proteome</keyword>
<comment type="pathway">
    <text evidence="1">Protein modification; protein ubiquitination.</text>
</comment>
<evidence type="ECO:0000259" key="3">
    <source>
        <dbReference type="Pfam" id="PF22958"/>
    </source>
</evidence>
<dbReference type="AlphaFoldDB" id="A0A0F7S0X0"/>
<feature type="compositionally biased region" description="Pro residues" evidence="2">
    <location>
        <begin position="83"/>
        <end position="94"/>
    </location>
</feature>
<dbReference type="InterPro" id="IPR054476">
    <property type="entry name" value="Ltn1_N"/>
</dbReference>